<dbReference type="AlphaFoldDB" id="A0A813EN18"/>
<feature type="region of interest" description="Disordered" evidence="1">
    <location>
        <begin position="75"/>
        <end position="145"/>
    </location>
</feature>
<keyword evidence="3" id="KW-1185">Reference proteome</keyword>
<feature type="compositionally biased region" description="Low complexity" evidence="1">
    <location>
        <begin position="136"/>
        <end position="145"/>
    </location>
</feature>
<feature type="compositionally biased region" description="Polar residues" evidence="1">
    <location>
        <begin position="272"/>
        <end position="283"/>
    </location>
</feature>
<evidence type="ECO:0000256" key="1">
    <source>
        <dbReference type="SAM" id="MobiDB-lite"/>
    </source>
</evidence>
<proteinExistence type="predicted"/>
<organism evidence="2 3">
    <name type="scientific">Polarella glacialis</name>
    <name type="common">Dinoflagellate</name>
    <dbReference type="NCBI Taxonomy" id="89957"/>
    <lineage>
        <taxon>Eukaryota</taxon>
        <taxon>Sar</taxon>
        <taxon>Alveolata</taxon>
        <taxon>Dinophyceae</taxon>
        <taxon>Suessiales</taxon>
        <taxon>Suessiaceae</taxon>
        <taxon>Polarella</taxon>
    </lineage>
</organism>
<dbReference type="EMBL" id="CAJNNV010014319">
    <property type="protein sequence ID" value="CAE8602452.1"/>
    <property type="molecule type" value="Genomic_DNA"/>
</dbReference>
<accession>A0A813EN18</accession>
<evidence type="ECO:0000313" key="3">
    <source>
        <dbReference type="Proteomes" id="UP000654075"/>
    </source>
</evidence>
<feature type="compositionally biased region" description="Low complexity" evidence="1">
    <location>
        <begin position="99"/>
        <end position="113"/>
    </location>
</feature>
<name>A0A813EN18_POLGL</name>
<sequence>MMWQGVKKNDRPLVMERELIAFIVFRGGSCTLVELELYSSAWKTGHTGLGKLGKYISSRQCFVLEGPKKNHVRLSSQSVGNSMASSPTESQTPLPGTASVQVPTTASTQVPTAAPTPPPTQMPSMPQQVASKNKNKTTNPVPKQTPEAASRVLEAFKETLGLKPGLVCCLDELSLTPAWTEFGHQLGKLRKFLERHHMFSFEMRKGAAVFVRLRVARDVALPTRPQTGSLAWSSSHGADLQHLATPTDSSSPPSATVPIAFQPRKERKPALTGTSPQASNCSTAEGLNGGAVCLAELHEAPPKGTRLVVRPSDVRWTHGCLQRLFTCGRSLASVAGQLQRREIPAAQLPTISLVLHEGKWYSRNNRRLWCFKASGLAAIEAVVSSVDNHFLRGLNTSTDGWSVDFFPPVLCAARATKSSLTELDSRLIFAPLFTTLRQWTGMTMLPKVLRKRLPNPAPLVMMVFGTPTPIGTACCEEGSTAREKMFGGGVPYGGRLLPATIRWCRSC</sequence>
<dbReference type="Proteomes" id="UP000654075">
    <property type="component" value="Unassembled WGS sequence"/>
</dbReference>
<comment type="caution">
    <text evidence="2">The sequence shown here is derived from an EMBL/GenBank/DDBJ whole genome shotgun (WGS) entry which is preliminary data.</text>
</comment>
<dbReference type="OrthoDB" id="415230at2759"/>
<feature type="region of interest" description="Disordered" evidence="1">
    <location>
        <begin position="262"/>
        <end position="283"/>
    </location>
</feature>
<feature type="compositionally biased region" description="Polar residues" evidence="1">
    <location>
        <begin position="75"/>
        <end position="94"/>
    </location>
</feature>
<evidence type="ECO:0000313" key="2">
    <source>
        <dbReference type="EMBL" id="CAE8602452.1"/>
    </source>
</evidence>
<reference evidence="2" key="1">
    <citation type="submission" date="2021-02" db="EMBL/GenBank/DDBJ databases">
        <authorList>
            <person name="Dougan E. K."/>
            <person name="Rhodes N."/>
            <person name="Thang M."/>
            <person name="Chan C."/>
        </authorList>
    </citation>
    <scope>NUCLEOTIDE SEQUENCE</scope>
</reference>
<protein>
    <submittedName>
        <fullName evidence="2">Uncharacterized protein</fullName>
    </submittedName>
</protein>
<gene>
    <name evidence="2" type="ORF">PGLA1383_LOCUS20692</name>
</gene>